<feature type="compositionally biased region" description="Basic and acidic residues" evidence="1">
    <location>
        <begin position="12"/>
        <end position="22"/>
    </location>
</feature>
<name>A0A146FWI7_ASPKA</name>
<accession>A0A146FWI7</accession>
<proteinExistence type="predicted"/>
<evidence type="ECO:0000313" key="3">
    <source>
        <dbReference type="Proteomes" id="UP000075230"/>
    </source>
</evidence>
<reference evidence="2 3" key="1">
    <citation type="journal article" date="2016" name="DNA Res.">
        <title>Genome sequence of Aspergillus luchuensis NBRC 4314.</title>
        <authorList>
            <person name="Yamada O."/>
            <person name="Machida M."/>
            <person name="Hosoyama A."/>
            <person name="Goto M."/>
            <person name="Takahashi T."/>
            <person name="Futagami T."/>
            <person name="Yamagata Y."/>
            <person name="Takeuchi M."/>
            <person name="Kobayashi T."/>
            <person name="Koike H."/>
            <person name="Abe K."/>
            <person name="Asai K."/>
            <person name="Arita M."/>
            <person name="Fujita N."/>
            <person name="Fukuda K."/>
            <person name="Higa K."/>
            <person name="Horikawa H."/>
            <person name="Ishikawa T."/>
            <person name="Jinno K."/>
            <person name="Kato Y."/>
            <person name="Kirimura K."/>
            <person name="Mizutani O."/>
            <person name="Nakasone K."/>
            <person name="Sano M."/>
            <person name="Shiraishi Y."/>
            <person name="Tsukahara M."/>
            <person name="Gomi K."/>
        </authorList>
    </citation>
    <scope>NUCLEOTIDE SEQUENCE [LARGE SCALE GENOMIC DNA]</scope>
    <source>
        <strain evidence="2 3">RIB 2604</strain>
    </source>
</reference>
<sequence length="83" mass="9451">MKESQASDEEECFKLKGQEAEGRTSFPNDAKRNGHGAGQRIRRILLGAEWISRRHMGVSPMSDKREQGFTAVYWPIVLLTQCQ</sequence>
<gene>
    <name evidence="2" type="ORF">RIB2604_02900600</name>
</gene>
<protein>
    <submittedName>
        <fullName evidence="2">Cell wall proline rich protein</fullName>
    </submittedName>
</protein>
<reference evidence="3" key="2">
    <citation type="submission" date="2016-02" db="EMBL/GenBank/DDBJ databases">
        <title>Genome sequencing of Aspergillus luchuensis NBRC 4314.</title>
        <authorList>
            <person name="Yamada O."/>
        </authorList>
    </citation>
    <scope>NUCLEOTIDE SEQUENCE [LARGE SCALE GENOMIC DNA]</scope>
    <source>
        <strain evidence="3">RIB 2604</strain>
    </source>
</reference>
<comment type="caution">
    <text evidence="2">The sequence shown here is derived from an EMBL/GenBank/DDBJ whole genome shotgun (WGS) entry which is preliminary data.</text>
</comment>
<dbReference type="EMBL" id="BCWF01000028">
    <property type="protein sequence ID" value="GAT29191.1"/>
    <property type="molecule type" value="Genomic_DNA"/>
</dbReference>
<dbReference type="Proteomes" id="UP000075230">
    <property type="component" value="Unassembled WGS sequence"/>
</dbReference>
<evidence type="ECO:0000256" key="1">
    <source>
        <dbReference type="SAM" id="MobiDB-lite"/>
    </source>
</evidence>
<feature type="region of interest" description="Disordered" evidence="1">
    <location>
        <begin position="1"/>
        <end position="38"/>
    </location>
</feature>
<dbReference type="AlphaFoldDB" id="A0A146FWI7"/>
<feature type="compositionally biased region" description="Acidic residues" evidence="1">
    <location>
        <begin position="1"/>
        <end position="11"/>
    </location>
</feature>
<evidence type="ECO:0000313" key="2">
    <source>
        <dbReference type="EMBL" id="GAT29191.1"/>
    </source>
</evidence>
<organism evidence="2 3">
    <name type="scientific">Aspergillus kawachii</name>
    <name type="common">White koji mold</name>
    <name type="synonym">Aspergillus awamori var. kawachi</name>
    <dbReference type="NCBI Taxonomy" id="1069201"/>
    <lineage>
        <taxon>Eukaryota</taxon>
        <taxon>Fungi</taxon>
        <taxon>Dikarya</taxon>
        <taxon>Ascomycota</taxon>
        <taxon>Pezizomycotina</taxon>
        <taxon>Eurotiomycetes</taxon>
        <taxon>Eurotiomycetidae</taxon>
        <taxon>Eurotiales</taxon>
        <taxon>Aspergillaceae</taxon>
        <taxon>Aspergillus</taxon>
        <taxon>Aspergillus subgen. Circumdati</taxon>
    </lineage>
</organism>